<evidence type="ECO:0000256" key="1">
    <source>
        <dbReference type="ARBA" id="ARBA00001946"/>
    </source>
</evidence>
<dbReference type="PANTHER" id="PTHR43046">
    <property type="entry name" value="GDP-MANNOSE MANNOSYL HYDROLASE"/>
    <property type="match status" value="1"/>
</dbReference>
<dbReference type="AlphaFoldDB" id="A0A7X3MNM2"/>
<feature type="domain" description="Nudix hydrolase" evidence="3">
    <location>
        <begin position="27"/>
        <end position="152"/>
    </location>
</feature>
<comment type="cofactor">
    <cofactor evidence="1">
        <name>Mg(2+)</name>
        <dbReference type="ChEBI" id="CHEBI:18420"/>
    </cofactor>
</comment>
<dbReference type="InterPro" id="IPR020476">
    <property type="entry name" value="Nudix_hydrolase"/>
</dbReference>
<dbReference type="Pfam" id="PF00293">
    <property type="entry name" value="NUDIX"/>
    <property type="match status" value="1"/>
</dbReference>
<evidence type="ECO:0000256" key="2">
    <source>
        <dbReference type="ARBA" id="ARBA00022801"/>
    </source>
</evidence>
<proteinExistence type="predicted"/>
<dbReference type="EMBL" id="WURB01000001">
    <property type="protein sequence ID" value="MXQ10411.1"/>
    <property type="molecule type" value="Genomic_DNA"/>
</dbReference>
<dbReference type="CDD" id="cd04680">
    <property type="entry name" value="NUDIX_Hydrolase"/>
    <property type="match status" value="1"/>
</dbReference>
<dbReference type="PROSITE" id="PS51462">
    <property type="entry name" value="NUDIX"/>
    <property type="match status" value="1"/>
</dbReference>
<organism evidence="4 5">
    <name type="scientific">Microvirga makkahensis</name>
    <dbReference type="NCBI Taxonomy" id="1128670"/>
    <lineage>
        <taxon>Bacteria</taxon>
        <taxon>Pseudomonadati</taxon>
        <taxon>Pseudomonadota</taxon>
        <taxon>Alphaproteobacteria</taxon>
        <taxon>Hyphomicrobiales</taxon>
        <taxon>Methylobacteriaceae</taxon>
        <taxon>Microvirga</taxon>
    </lineage>
</organism>
<dbReference type="PRINTS" id="PR00502">
    <property type="entry name" value="NUDIXFAMILY"/>
</dbReference>
<evidence type="ECO:0000313" key="5">
    <source>
        <dbReference type="Proteomes" id="UP000436483"/>
    </source>
</evidence>
<protein>
    <submittedName>
        <fullName evidence="4">NUDIX domain-containing protein</fullName>
    </submittedName>
</protein>
<dbReference type="GO" id="GO:0016787">
    <property type="term" value="F:hydrolase activity"/>
    <property type="evidence" value="ECO:0007669"/>
    <property type="project" value="UniProtKB-KW"/>
</dbReference>
<dbReference type="InterPro" id="IPR015797">
    <property type="entry name" value="NUDIX_hydrolase-like_dom_sf"/>
</dbReference>
<evidence type="ECO:0000313" key="4">
    <source>
        <dbReference type="EMBL" id="MXQ10411.1"/>
    </source>
</evidence>
<dbReference type="Proteomes" id="UP000436483">
    <property type="component" value="Unassembled WGS sequence"/>
</dbReference>
<dbReference type="PANTHER" id="PTHR43046:SF14">
    <property type="entry name" value="MUTT_NUDIX FAMILY PROTEIN"/>
    <property type="match status" value="1"/>
</dbReference>
<keyword evidence="5" id="KW-1185">Reference proteome</keyword>
<dbReference type="SUPFAM" id="SSF55811">
    <property type="entry name" value="Nudix"/>
    <property type="match status" value="1"/>
</dbReference>
<dbReference type="Gene3D" id="3.90.79.10">
    <property type="entry name" value="Nucleoside Triphosphate Pyrophosphohydrolase"/>
    <property type="match status" value="1"/>
</dbReference>
<evidence type="ECO:0000259" key="3">
    <source>
        <dbReference type="PROSITE" id="PS51462"/>
    </source>
</evidence>
<sequence>MSDSAPSSKSSRMISWGLHTYWRFSRGVTLGVRGVVLDGKGQVFLIRHTYVAGWHLPGGGVETGETALDALARELSEEACIAIDEPPALAGVFFNRRISRRDHVLVYVIRHFTILGEKRPDREIAEAGFFPVDRLPEGTTEATRRRLAEILEGQPPSSIW</sequence>
<dbReference type="OrthoDB" id="9800065at2"/>
<gene>
    <name evidence="4" type="ORF">GR328_02845</name>
</gene>
<dbReference type="RefSeq" id="WP_160882989.1">
    <property type="nucleotide sequence ID" value="NZ_WURB01000001.1"/>
</dbReference>
<keyword evidence="2" id="KW-0378">Hydrolase</keyword>
<reference evidence="4 5" key="1">
    <citation type="submission" date="2019-12" db="EMBL/GenBank/DDBJ databases">
        <authorList>
            <person name="Yuan C.-G."/>
        </authorList>
    </citation>
    <scope>NUCLEOTIDE SEQUENCE [LARGE SCALE GENOMIC DNA]</scope>
    <source>
        <strain evidence="4 5">KCTC 23863</strain>
    </source>
</reference>
<comment type="caution">
    <text evidence="4">The sequence shown here is derived from an EMBL/GenBank/DDBJ whole genome shotgun (WGS) entry which is preliminary data.</text>
</comment>
<dbReference type="InterPro" id="IPR000086">
    <property type="entry name" value="NUDIX_hydrolase_dom"/>
</dbReference>
<name>A0A7X3MNM2_9HYPH</name>
<reference evidence="4 5" key="2">
    <citation type="submission" date="2020-01" db="EMBL/GenBank/DDBJ databases">
        <title>Microvirga sp. nov., an arsenate reduction bacterium isolated from Tibet hotspring sediments.</title>
        <authorList>
            <person name="Xian W.-D."/>
            <person name="Li W.-J."/>
        </authorList>
    </citation>
    <scope>NUCLEOTIDE SEQUENCE [LARGE SCALE GENOMIC DNA]</scope>
    <source>
        <strain evidence="4 5">KCTC 23863</strain>
    </source>
</reference>
<accession>A0A7X3MNM2</accession>